<dbReference type="PANTHER" id="PTHR43619">
    <property type="entry name" value="S-ADENOSYL-L-METHIONINE-DEPENDENT METHYLTRANSFERASE YKTD-RELATED"/>
    <property type="match status" value="1"/>
</dbReference>
<dbReference type="Pfam" id="PF04072">
    <property type="entry name" value="LCM"/>
    <property type="match status" value="1"/>
</dbReference>
<keyword evidence="3 5" id="KW-0808">Transferase</keyword>
<dbReference type="Proteomes" id="UP001139474">
    <property type="component" value="Unassembled WGS sequence"/>
</dbReference>
<protein>
    <recommendedName>
        <fullName evidence="4">S-adenosyl-L-methionine-dependent methyltransferase</fullName>
        <ecNumber evidence="4">2.1.1.-</ecNumber>
    </recommendedName>
</protein>
<comment type="similarity">
    <text evidence="1 4">Belongs to the UPF0677 family.</text>
</comment>
<keyword evidence="2 4" id="KW-0489">Methyltransferase</keyword>
<proteinExistence type="inferred from homology"/>
<reference evidence="5" key="1">
    <citation type="submission" date="2022-06" db="EMBL/GenBank/DDBJ databases">
        <title>Idiomarina rhizosphaerae M1R2S28.</title>
        <authorList>
            <person name="Sun J.-Q."/>
            <person name="Li L.-F."/>
        </authorList>
    </citation>
    <scope>NUCLEOTIDE SEQUENCE</scope>
    <source>
        <strain evidence="5">M1R2S28</strain>
    </source>
</reference>
<dbReference type="SUPFAM" id="SSF53335">
    <property type="entry name" value="S-adenosyl-L-methionine-dependent methyltransferases"/>
    <property type="match status" value="1"/>
</dbReference>
<dbReference type="EC" id="2.1.1.-" evidence="4"/>
<dbReference type="PANTHER" id="PTHR43619:SF2">
    <property type="entry name" value="S-ADENOSYL-L-METHIONINE-DEPENDENT METHYLTRANSFERASES SUPERFAMILY PROTEIN"/>
    <property type="match status" value="1"/>
</dbReference>
<accession>A0A9X2FUQ7</accession>
<comment type="function">
    <text evidence="4">Exhibits S-adenosyl-L-methionine-dependent methyltransferase activity.</text>
</comment>
<dbReference type="AlphaFoldDB" id="A0A9X2FUQ7"/>
<dbReference type="InterPro" id="IPR029063">
    <property type="entry name" value="SAM-dependent_MTases_sf"/>
</dbReference>
<evidence type="ECO:0000256" key="1">
    <source>
        <dbReference type="ARBA" id="ARBA00008138"/>
    </source>
</evidence>
<dbReference type="InterPro" id="IPR011610">
    <property type="entry name" value="SAM_mthyl_Trfase_ML2640-like"/>
</dbReference>
<evidence type="ECO:0000313" key="5">
    <source>
        <dbReference type="EMBL" id="MCP1339589.1"/>
    </source>
</evidence>
<dbReference type="InterPro" id="IPR007213">
    <property type="entry name" value="Ppm1/Ppm2/Tcmp"/>
</dbReference>
<evidence type="ECO:0000256" key="2">
    <source>
        <dbReference type="ARBA" id="ARBA00022603"/>
    </source>
</evidence>
<sequence>MRKIHFQDSAHTVAIARAIHQLLDEPIVLDDPLALPILGPELKDIVIADPYKYNEPGSRSMRAGIVARSLLAEEYVSAAIASGVRQVLLLGAGLDSFGLSQGTKLPRANLFEIDRTEMLNHKQSLLSMSGLKVPENLHFVPSDLSRKNWVGDLIEYGFDKSKPVAISCLGLIPYLNAEQVRQLLSQILELAPGSSLIFDYRVKTELLNVVEQAIVKVSEEVFSAMGEPWRSQFDPTHFEKELKIMGFPQVRTFGSSELNQRYFSRRKDGLQIAGGGFRYIVAQL</sequence>
<name>A0A9X2FUQ7_9GAMM</name>
<keyword evidence="6" id="KW-1185">Reference proteome</keyword>
<dbReference type="NCBIfam" id="TIGR00027">
    <property type="entry name" value="mthyl_TIGR00027"/>
    <property type="match status" value="1"/>
</dbReference>
<organism evidence="5 6">
    <name type="scientific">Idiomarina rhizosphaerae</name>
    <dbReference type="NCBI Taxonomy" id="2961572"/>
    <lineage>
        <taxon>Bacteria</taxon>
        <taxon>Pseudomonadati</taxon>
        <taxon>Pseudomonadota</taxon>
        <taxon>Gammaproteobacteria</taxon>
        <taxon>Alteromonadales</taxon>
        <taxon>Idiomarinaceae</taxon>
        <taxon>Idiomarina</taxon>
    </lineage>
</organism>
<gene>
    <name evidence="5" type="ORF">NJR55_08265</name>
</gene>
<dbReference type="RefSeq" id="WP_253619502.1">
    <property type="nucleotide sequence ID" value="NZ_JAMZDE010000007.1"/>
</dbReference>
<evidence type="ECO:0000256" key="4">
    <source>
        <dbReference type="RuleBase" id="RU362030"/>
    </source>
</evidence>
<keyword evidence="4" id="KW-0949">S-adenosyl-L-methionine</keyword>
<evidence type="ECO:0000313" key="6">
    <source>
        <dbReference type="Proteomes" id="UP001139474"/>
    </source>
</evidence>
<dbReference type="GO" id="GO:0032259">
    <property type="term" value="P:methylation"/>
    <property type="evidence" value="ECO:0007669"/>
    <property type="project" value="UniProtKB-KW"/>
</dbReference>
<comment type="caution">
    <text evidence="5">The sequence shown here is derived from an EMBL/GenBank/DDBJ whole genome shotgun (WGS) entry which is preliminary data.</text>
</comment>
<dbReference type="GO" id="GO:0008168">
    <property type="term" value="F:methyltransferase activity"/>
    <property type="evidence" value="ECO:0007669"/>
    <property type="project" value="UniProtKB-UniRule"/>
</dbReference>
<evidence type="ECO:0000256" key="3">
    <source>
        <dbReference type="ARBA" id="ARBA00022679"/>
    </source>
</evidence>
<dbReference type="Gene3D" id="3.40.50.150">
    <property type="entry name" value="Vaccinia Virus protein VP39"/>
    <property type="match status" value="1"/>
</dbReference>
<dbReference type="EMBL" id="JAMZDE010000007">
    <property type="protein sequence ID" value="MCP1339589.1"/>
    <property type="molecule type" value="Genomic_DNA"/>
</dbReference>